<comment type="caution">
    <text evidence="2">The sequence shown here is derived from an EMBL/GenBank/DDBJ whole genome shotgun (WGS) entry which is preliminary data.</text>
</comment>
<dbReference type="AlphaFoldDB" id="A0A9P6RJC1"/>
<organism evidence="2 3">
    <name type="scientific">Dissophora globulifera</name>
    <dbReference type="NCBI Taxonomy" id="979702"/>
    <lineage>
        <taxon>Eukaryota</taxon>
        <taxon>Fungi</taxon>
        <taxon>Fungi incertae sedis</taxon>
        <taxon>Mucoromycota</taxon>
        <taxon>Mortierellomycotina</taxon>
        <taxon>Mortierellomycetes</taxon>
        <taxon>Mortierellales</taxon>
        <taxon>Mortierellaceae</taxon>
        <taxon>Dissophora</taxon>
    </lineage>
</organism>
<sequence>MRNPVRSTRRRGDTQSEGDNGDAQAVDGPTVREKEGRLNNNDDDDDESDGSGAYKPADNSDLETETRPSDSPATTTTKSTVSKKPKSAKVKLSKKRRRHSTEDNDNDHEDNNNNNNNNNNGDDGDRGGRKRRRRSEMEEFREFQREPILPVIDSMLSREQKAAAEIALLALDGRQDGETYRWPVREDLIPVVPSVTPEITNEPSAFEQYGMGFVDELTGVPKEEADYSDIDEDLLDRRSDALQGLSEAGLQERLLHRKRLNKRRKERQANERMSNSRLEQVHHFLESEVTLFARTQYRKGSRDRVKDLYKFQQETLPPFRIQAARAPIGSSRAGEEQEDELTTIQEKAVAFAAEDSLRKVLDRLPYVIRQGALGEAPDYVTLGLPKPVASAADYERGWDTMMAAASIAGIDDR</sequence>
<feature type="compositionally biased region" description="Low complexity" evidence="1">
    <location>
        <begin position="71"/>
        <end position="80"/>
    </location>
</feature>
<dbReference type="EMBL" id="JAAAIP010000340">
    <property type="protein sequence ID" value="KAG0319068.1"/>
    <property type="molecule type" value="Genomic_DNA"/>
</dbReference>
<evidence type="ECO:0000256" key="1">
    <source>
        <dbReference type="SAM" id="MobiDB-lite"/>
    </source>
</evidence>
<name>A0A9P6RJC1_9FUNG</name>
<protein>
    <submittedName>
        <fullName evidence="2">Uncharacterized protein</fullName>
    </submittedName>
</protein>
<evidence type="ECO:0000313" key="2">
    <source>
        <dbReference type="EMBL" id="KAG0319068.1"/>
    </source>
</evidence>
<keyword evidence="3" id="KW-1185">Reference proteome</keyword>
<dbReference type="Proteomes" id="UP000738325">
    <property type="component" value="Unassembled WGS sequence"/>
</dbReference>
<evidence type="ECO:0000313" key="3">
    <source>
        <dbReference type="Proteomes" id="UP000738325"/>
    </source>
</evidence>
<feature type="compositionally biased region" description="Basic and acidic residues" evidence="1">
    <location>
        <begin position="135"/>
        <end position="145"/>
    </location>
</feature>
<gene>
    <name evidence="2" type="ORF">BGZ99_005326</name>
</gene>
<proteinExistence type="predicted"/>
<dbReference type="OrthoDB" id="2428322at2759"/>
<feature type="compositionally biased region" description="Low complexity" evidence="1">
    <location>
        <begin position="112"/>
        <end position="121"/>
    </location>
</feature>
<reference evidence="2" key="1">
    <citation type="journal article" date="2020" name="Fungal Divers.">
        <title>Resolving the Mortierellaceae phylogeny through synthesis of multi-gene phylogenetics and phylogenomics.</title>
        <authorList>
            <person name="Vandepol N."/>
            <person name="Liber J."/>
            <person name="Desiro A."/>
            <person name="Na H."/>
            <person name="Kennedy M."/>
            <person name="Barry K."/>
            <person name="Grigoriev I.V."/>
            <person name="Miller A.N."/>
            <person name="O'Donnell K."/>
            <person name="Stajich J.E."/>
            <person name="Bonito G."/>
        </authorList>
    </citation>
    <scope>NUCLEOTIDE SEQUENCE</scope>
    <source>
        <strain evidence="2">REB-010B</strain>
    </source>
</reference>
<feature type="region of interest" description="Disordered" evidence="1">
    <location>
        <begin position="1"/>
        <end position="145"/>
    </location>
</feature>
<accession>A0A9P6RJC1</accession>
<feature type="compositionally biased region" description="Basic residues" evidence="1">
    <location>
        <begin position="81"/>
        <end position="99"/>
    </location>
</feature>